<name>A0A086B9P2_9FLAO</name>
<dbReference type="SUPFAM" id="SSF51569">
    <property type="entry name" value="Aldolase"/>
    <property type="match status" value="1"/>
</dbReference>
<comment type="pathway">
    <text evidence="1">Carbohydrate acid metabolism.</text>
</comment>
<dbReference type="EMBL" id="JPRJ01000021">
    <property type="protein sequence ID" value="KFF25656.1"/>
    <property type="molecule type" value="Genomic_DNA"/>
</dbReference>
<dbReference type="STRING" id="558152.IQ37_12100"/>
<dbReference type="GO" id="GO:0016829">
    <property type="term" value="F:lyase activity"/>
    <property type="evidence" value="ECO:0007669"/>
    <property type="project" value="UniProtKB-KW"/>
</dbReference>
<dbReference type="AlphaFoldDB" id="A0A086B9P2"/>
<evidence type="ECO:0000256" key="5">
    <source>
        <dbReference type="ARBA" id="ARBA00023277"/>
    </source>
</evidence>
<evidence type="ECO:0000256" key="3">
    <source>
        <dbReference type="ARBA" id="ARBA00011233"/>
    </source>
</evidence>
<accession>A0A086B9P2</accession>
<keyword evidence="7" id="KW-1185">Reference proteome</keyword>
<gene>
    <name evidence="6" type="ORF">IQ37_12100</name>
</gene>
<sequence>MDAIIKTIETYPIIPIYYHDDPGKCIEALERSYLAGIRVFEFVNRGEKSQENFKKLIDYRNTYAKEMILGIGTIMSKVQAGAFIGLDADFLVSPVVLPEIAMVAEAHNKIWIPGAMTPTEIALGSNLGAKMIKIFPASVVGTSFLKGIKPLFPHLKFMVTGGIASEAEVIKNWLTAGASAVGLGEALLKQLQNPEEFHKLISQFIL</sequence>
<dbReference type="CDD" id="cd00452">
    <property type="entry name" value="KDPG_aldolase"/>
    <property type="match status" value="1"/>
</dbReference>
<comment type="subunit">
    <text evidence="3">Homotrimer.</text>
</comment>
<dbReference type="Pfam" id="PF01081">
    <property type="entry name" value="Aldolase"/>
    <property type="match status" value="1"/>
</dbReference>
<dbReference type="Gene3D" id="3.20.20.70">
    <property type="entry name" value="Aldolase class I"/>
    <property type="match status" value="1"/>
</dbReference>
<dbReference type="PANTHER" id="PTHR30246:SF1">
    <property type="entry name" value="2-DEHYDRO-3-DEOXY-6-PHOSPHOGALACTONATE ALDOLASE-RELATED"/>
    <property type="match status" value="1"/>
</dbReference>
<dbReference type="RefSeq" id="WP_034685396.1">
    <property type="nucleotide sequence ID" value="NZ_CP023049.2"/>
</dbReference>
<dbReference type="KEGG" id="cpip:CJF12_04335"/>
<evidence type="ECO:0000256" key="1">
    <source>
        <dbReference type="ARBA" id="ARBA00004761"/>
    </source>
</evidence>
<protein>
    <recommendedName>
        <fullName evidence="8">Ketohydroxyglutarate aldolase</fullName>
    </recommendedName>
</protein>
<evidence type="ECO:0000313" key="6">
    <source>
        <dbReference type="EMBL" id="KFF25656.1"/>
    </source>
</evidence>
<keyword evidence="4" id="KW-0456">Lyase</keyword>
<organism evidence="6 7">
    <name type="scientific">Chryseobacterium piperi</name>
    <dbReference type="NCBI Taxonomy" id="558152"/>
    <lineage>
        <taxon>Bacteria</taxon>
        <taxon>Pseudomonadati</taxon>
        <taxon>Bacteroidota</taxon>
        <taxon>Flavobacteriia</taxon>
        <taxon>Flavobacteriales</taxon>
        <taxon>Weeksellaceae</taxon>
        <taxon>Chryseobacterium group</taxon>
        <taxon>Chryseobacterium</taxon>
    </lineage>
</organism>
<evidence type="ECO:0000256" key="4">
    <source>
        <dbReference type="ARBA" id="ARBA00023239"/>
    </source>
</evidence>
<comment type="similarity">
    <text evidence="2">Belongs to the KHG/KDPG aldolase family.</text>
</comment>
<evidence type="ECO:0000256" key="2">
    <source>
        <dbReference type="ARBA" id="ARBA00006906"/>
    </source>
</evidence>
<dbReference type="InterPro" id="IPR000887">
    <property type="entry name" value="Aldlse_KDPG_KHG"/>
</dbReference>
<dbReference type="PANTHER" id="PTHR30246">
    <property type="entry name" value="2-KETO-3-DEOXY-6-PHOSPHOGLUCONATE ALDOLASE"/>
    <property type="match status" value="1"/>
</dbReference>
<dbReference type="Proteomes" id="UP000028709">
    <property type="component" value="Unassembled WGS sequence"/>
</dbReference>
<dbReference type="InterPro" id="IPR013785">
    <property type="entry name" value="Aldolase_TIM"/>
</dbReference>
<keyword evidence="5" id="KW-0119">Carbohydrate metabolism</keyword>
<evidence type="ECO:0008006" key="8">
    <source>
        <dbReference type="Google" id="ProtNLM"/>
    </source>
</evidence>
<proteinExistence type="inferred from homology"/>
<dbReference type="OrthoDB" id="9802667at2"/>
<reference evidence="6 7" key="1">
    <citation type="submission" date="2014-07" db="EMBL/GenBank/DDBJ databases">
        <title>Genome of Chryseobacterium piperi CTM.</title>
        <authorList>
            <person name="Pipes S.E."/>
            <person name="Stropko S.J."/>
            <person name="Newman J.D."/>
        </authorList>
    </citation>
    <scope>NUCLEOTIDE SEQUENCE [LARGE SCALE GENOMIC DNA]</scope>
    <source>
        <strain evidence="6 7">CTM</strain>
    </source>
</reference>
<comment type="caution">
    <text evidence="6">The sequence shown here is derived from an EMBL/GenBank/DDBJ whole genome shotgun (WGS) entry which is preliminary data.</text>
</comment>
<dbReference type="eggNOG" id="COG0800">
    <property type="taxonomic scope" value="Bacteria"/>
</dbReference>
<evidence type="ECO:0000313" key="7">
    <source>
        <dbReference type="Proteomes" id="UP000028709"/>
    </source>
</evidence>